<keyword evidence="12" id="KW-1185">Reference proteome</keyword>
<proteinExistence type="inferred from homology"/>
<dbReference type="InterPro" id="IPR001328">
    <property type="entry name" value="Pept_tRNA_hydro"/>
</dbReference>
<dbReference type="Gene3D" id="3.40.50.1470">
    <property type="entry name" value="Peptidyl-tRNA hydrolase"/>
    <property type="match status" value="1"/>
</dbReference>
<dbReference type="SUPFAM" id="SSF53178">
    <property type="entry name" value="Peptidyl-tRNA hydrolase-like"/>
    <property type="match status" value="1"/>
</dbReference>
<dbReference type="EMBL" id="BOQE01000001">
    <property type="protein sequence ID" value="GIM46044.1"/>
    <property type="molecule type" value="Genomic_DNA"/>
</dbReference>
<feature type="active site" description="Proton acceptor" evidence="8">
    <location>
        <position position="19"/>
    </location>
</feature>
<organism evidence="11 12">
    <name type="scientific">Collibacillus ludicampi</name>
    <dbReference type="NCBI Taxonomy" id="2771369"/>
    <lineage>
        <taxon>Bacteria</taxon>
        <taxon>Bacillati</taxon>
        <taxon>Bacillota</taxon>
        <taxon>Bacilli</taxon>
        <taxon>Bacillales</taxon>
        <taxon>Alicyclobacillaceae</taxon>
        <taxon>Collibacillus</taxon>
    </lineage>
</organism>
<dbReference type="Proteomes" id="UP001057291">
    <property type="component" value="Unassembled WGS sequence"/>
</dbReference>
<comment type="similarity">
    <text evidence="5 8 10">Belongs to the PTH family.</text>
</comment>
<comment type="subcellular location">
    <subcellularLocation>
        <location evidence="8">Cytoplasm</location>
    </subcellularLocation>
</comment>
<dbReference type="InterPro" id="IPR018171">
    <property type="entry name" value="Pept_tRNA_hydro_CS"/>
</dbReference>
<feature type="binding site" evidence="8">
    <location>
        <position position="66"/>
    </location>
    <ligand>
        <name>tRNA</name>
        <dbReference type="ChEBI" id="CHEBI:17843"/>
    </ligand>
</feature>
<dbReference type="Pfam" id="PF01195">
    <property type="entry name" value="Pept_tRNA_hydro"/>
    <property type="match status" value="1"/>
</dbReference>
<evidence type="ECO:0000256" key="3">
    <source>
        <dbReference type="ARBA" id="ARBA00022801"/>
    </source>
</evidence>
<dbReference type="CDD" id="cd00462">
    <property type="entry name" value="PTH"/>
    <property type="match status" value="1"/>
</dbReference>
<feature type="binding site" evidence="8">
    <location>
        <position position="14"/>
    </location>
    <ligand>
        <name>tRNA</name>
        <dbReference type="ChEBI" id="CHEBI:17843"/>
    </ligand>
</feature>
<dbReference type="NCBIfam" id="TIGR00447">
    <property type="entry name" value="pth"/>
    <property type="match status" value="1"/>
</dbReference>
<comment type="function">
    <text evidence="8">Hydrolyzes ribosome-free peptidyl-tRNAs (with 1 or more amino acids incorporated), which drop off the ribosome during protein synthesis, or as a result of ribosome stalling.</text>
</comment>
<dbReference type="GO" id="GO:0006515">
    <property type="term" value="P:protein quality control for misfolded or incompletely synthesized proteins"/>
    <property type="evidence" value="ECO:0007669"/>
    <property type="project" value="UniProtKB-UniRule"/>
</dbReference>
<comment type="caution">
    <text evidence="11">The sequence shown here is derived from an EMBL/GenBank/DDBJ whole genome shotgun (WGS) entry which is preliminary data.</text>
</comment>
<dbReference type="PROSITE" id="PS01195">
    <property type="entry name" value="PEPT_TRNA_HYDROL_1"/>
    <property type="match status" value="1"/>
</dbReference>
<dbReference type="AlphaFoldDB" id="A0AAV4LEV0"/>
<keyword evidence="8" id="KW-0963">Cytoplasm</keyword>
<feature type="binding site" evidence="8">
    <location>
        <position position="64"/>
    </location>
    <ligand>
        <name>tRNA</name>
        <dbReference type="ChEBI" id="CHEBI:17843"/>
    </ligand>
</feature>
<evidence type="ECO:0000256" key="4">
    <source>
        <dbReference type="ARBA" id="ARBA00022884"/>
    </source>
</evidence>
<comment type="subunit">
    <text evidence="8">Monomer.</text>
</comment>
<dbReference type="GO" id="GO:0004045">
    <property type="term" value="F:peptidyl-tRNA hydrolase activity"/>
    <property type="evidence" value="ECO:0007669"/>
    <property type="project" value="UniProtKB-UniRule"/>
</dbReference>
<evidence type="ECO:0000256" key="7">
    <source>
        <dbReference type="ARBA" id="ARBA00050038"/>
    </source>
</evidence>
<dbReference type="FunFam" id="3.40.50.1470:FF:000001">
    <property type="entry name" value="Peptidyl-tRNA hydrolase"/>
    <property type="match status" value="1"/>
</dbReference>
<reference evidence="11" key="1">
    <citation type="journal article" date="2023" name="Int. J. Syst. Evol. Microbiol.">
        <title>Collibacillus ludicampi gen. nov., sp. nov., a new soil bacterium of the family Alicyclobacillaceae.</title>
        <authorList>
            <person name="Jojima T."/>
            <person name="Ioku Y."/>
            <person name="Fukuta Y."/>
            <person name="Shirasaka N."/>
            <person name="Matsumura Y."/>
            <person name="Mori M."/>
        </authorList>
    </citation>
    <scope>NUCLEOTIDE SEQUENCE</scope>
    <source>
        <strain evidence="11">TP075</strain>
    </source>
</reference>
<accession>A0AAV4LEV0</accession>
<evidence type="ECO:0000256" key="6">
    <source>
        <dbReference type="ARBA" id="ARBA00048707"/>
    </source>
</evidence>
<feature type="site" description="Stabilizes the basic form of H active site to accept a proton" evidence="8">
    <location>
        <position position="91"/>
    </location>
</feature>
<evidence type="ECO:0000313" key="11">
    <source>
        <dbReference type="EMBL" id="GIM46044.1"/>
    </source>
</evidence>
<evidence type="ECO:0000256" key="2">
    <source>
        <dbReference type="ARBA" id="ARBA00022555"/>
    </source>
</evidence>
<dbReference type="RefSeq" id="WP_282199189.1">
    <property type="nucleotide sequence ID" value="NZ_BOQE01000001.1"/>
</dbReference>
<comment type="catalytic activity">
    <reaction evidence="6 8 9">
        <text>an N-acyl-L-alpha-aminoacyl-tRNA + H2O = an N-acyl-L-amino acid + a tRNA + H(+)</text>
        <dbReference type="Rhea" id="RHEA:54448"/>
        <dbReference type="Rhea" id="RHEA-COMP:10123"/>
        <dbReference type="Rhea" id="RHEA-COMP:13883"/>
        <dbReference type="ChEBI" id="CHEBI:15377"/>
        <dbReference type="ChEBI" id="CHEBI:15378"/>
        <dbReference type="ChEBI" id="CHEBI:59874"/>
        <dbReference type="ChEBI" id="CHEBI:78442"/>
        <dbReference type="ChEBI" id="CHEBI:138191"/>
        <dbReference type="EC" id="3.1.1.29"/>
    </reaction>
</comment>
<dbReference type="GO" id="GO:0005737">
    <property type="term" value="C:cytoplasm"/>
    <property type="evidence" value="ECO:0007669"/>
    <property type="project" value="UniProtKB-SubCell"/>
</dbReference>
<evidence type="ECO:0000256" key="9">
    <source>
        <dbReference type="RuleBase" id="RU000673"/>
    </source>
</evidence>
<dbReference type="InterPro" id="IPR036416">
    <property type="entry name" value="Pept_tRNA_hydro_sf"/>
</dbReference>
<evidence type="ECO:0000256" key="1">
    <source>
        <dbReference type="ARBA" id="ARBA00013260"/>
    </source>
</evidence>
<evidence type="ECO:0000256" key="8">
    <source>
        <dbReference type="HAMAP-Rule" id="MF_00083"/>
    </source>
</evidence>
<comment type="function">
    <text evidence="8">Catalyzes the release of premature peptidyl moieties from peptidyl-tRNA molecules trapped in stalled 50S ribosomal subunits, and thus maintains levels of free tRNAs and 50S ribosomes.</text>
</comment>
<dbReference type="PANTHER" id="PTHR17224:SF1">
    <property type="entry name" value="PEPTIDYL-TRNA HYDROLASE"/>
    <property type="match status" value="1"/>
</dbReference>
<evidence type="ECO:0000256" key="5">
    <source>
        <dbReference type="ARBA" id="ARBA00038063"/>
    </source>
</evidence>
<evidence type="ECO:0000256" key="10">
    <source>
        <dbReference type="RuleBase" id="RU004320"/>
    </source>
</evidence>
<protein>
    <recommendedName>
        <fullName evidence="7 8">Peptidyl-tRNA hydrolase</fullName>
        <shortName evidence="8">Pth</shortName>
        <ecNumber evidence="1 8">3.1.1.29</ecNumber>
    </recommendedName>
</protein>
<name>A0AAV4LEV0_9BACL</name>
<dbReference type="PANTHER" id="PTHR17224">
    <property type="entry name" value="PEPTIDYL-TRNA HYDROLASE"/>
    <property type="match status" value="1"/>
</dbReference>
<dbReference type="PROSITE" id="PS01196">
    <property type="entry name" value="PEPT_TRNA_HYDROL_2"/>
    <property type="match status" value="1"/>
</dbReference>
<feature type="binding site" evidence="8">
    <location>
        <position position="112"/>
    </location>
    <ligand>
        <name>tRNA</name>
        <dbReference type="ChEBI" id="CHEBI:17843"/>
    </ligand>
</feature>
<evidence type="ECO:0000313" key="12">
    <source>
        <dbReference type="Proteomes" id="UP001057291"/>
    </source>
</evidence>
<keyword evidence="4 8" id="KW-0694">RNA-binding</keyword>
<dbReference type="EC" id="3.1.1.29" evidence="1 8"/>
<feature type="site" description="Discriminates between blocked and unblocked aminoacyl-tRNA" evidence="8">
    <location>
        <position position="9"/>
    </location>
</feature>
<dbReference type="HAMAP" id="MF_00083">
    <property type="entry name" value="Pept_tRNA_hydro_bact"/>
    <property type="match status" value="1"/>
</dbReference>
<gene>
    <name evidence="11" type="primary">spoVC</name>
    <name evidence="8" type="synonym">pth</name>
    <name evidence="11" type="ORF">DNHGIG_15930</name>
</gene>
<keyword evidence="3 8" id="KW-0378">Hydrolase</keyword>
<keyword evidence="2 8" id="KW-0820">tRNA-binding</keyword>
<sequence>MKIFVGLGNPGKEYEGTRHNIGFDVIDQAAKTFGIDVTKNKFQALYGEGIDRGEKIVLVRPMTYMNLSGQSVRALVDWYKPSIEDLIILYDDMDFPPGSLRLRVKGSAGGHNGIKSIISHLGTQEFYRIRIGIGRPAPGRDVINHVLSRFTSEERPLMEEAVKRAVEAMACILTDGFEKAMNQFNK</sequence>
<dbReference type="GO" id="GO:0072344">
    <property type="term" value="P:rescue of stalled ribosome"/>
    <property type="evidence" value="ECO:0007669"/>
    <property type="project" value="UniProtKB-UniRule"/>
</dbReference>
<dbReference type="GO" id="GO:0000049">
    <property type="term" value="F:tRNA binding"/>
    <property type="evidence" value="ECO:0007669"/>
    <property type="project" value="UniProtKB-UniRule"/>
</dbReference>